<dbReference type="InterPro" id="IPR052367">
    <property type="entry name" value="Thiosulfate_ST/Rhodanese-like"/>
</dbReference>
<dbReference type="RefSeq" id="WP_082815414.1">
    <property type="nucleotide sequence ID" value="NZ_CP014767.1"/>
</dbReference>
<keyword evidence="4" id="KW-1185">Reference proteome</keyword>
<dbReference type="OrthoDB" id="9808735at2"/>
<evidence type="ECO:0000256" key="1">
    <source>
        <dbReference type="SAM" id="SignalP"/>
    </source>
</evidence>
<feature type="chain" id="PRO_5010264290" evidence="1">
    <location>
        <begin position="25"/>
        <end position="132"/>
    </location>
</feature>
<name>A0A1I7KPP1_9BACT</name>
<dbReference type="InterPro" id="IPR001763">
    <property type="entry name" value="Rhodanese-like_dom"/>
</dbReference>
<dbReference type="PANTHER" id="PTHR45431:SF3">
    <property type="entry name" value="RHODANESE-LIKE DOMAIN-CONTAINING PROTEIN 15, CHLOROPLASTIC"/>
    <property type="match status" value="1"/>
</dbReference>
<dbReference type="STRING" id="388950.GCA_001611675_04136"/>
<dbReference type="GO" id="GO:0016740">
    <property type="term" value="F:transferase activity"/>
    <property type="evidence" value="ECO:0007669"/>
    <property type="project" value="UniProtKB-KW"/>
</dbReference>
<dbReference type="Gene3D" id="3.40.250.10">
    <property type="entry name" value="Rhodanese-like domain"/>
    <property type="match status" value="1"/>
</dbReference>
<accession>A0A1I7KPP1</accession>
<gene>
    <name evidence="3" type="ORF">SAMN04487941_3951</name>
</gene>
<organism evidence="3 4">
    <name type="scientific">Pontibacter akesuensis</name>
    <dbReference type="NCBI Taxonomy" id="388950"/>
    <lineage>
        <taxon>Bacteria</taxon>
        <taxon>Pseudomonadati</taxon>
        <taxon>Bacteroidota</taxon>
        <taxon>Cytophagia</taxon>
        <taxon>Cytophagales</taxon>
        <taxon>Hymenobacteraceae</taxon>
        <taxon>Pontibacter</taxon>
    </lineage>
</organism>
<dbReference type="AlphaFoldDB" id="A0A1I7KPP1"/>
<evidence type="ECO:0000313" key="4">
    <source>
        <dbReference type="Proteomes" id="UP000182491"/>
    </source>
</evidence>
<keyword evidence="1" id="KW-0732">Signal</keyword>
<dbReference type="CDD" id="cd00158">
    <property type="entry name" value="RHOD"/>
    <property type="match status" value="1"/>
</dbReference>
<dbReference type="SUPFAM" id="SSF52821">
    <property type="entry name" value="Rhodanese/Cell cycle control phosphatase"/>
    <property type="match status" value="1"/>
</dbReference>
<dbReference type="SMART" id="SM00450">
    <property type="entry name" value="RHOD"/>
    <property type="match status" value="1"/>
</dbReference>
<dbReference type="InterPro" id="IPR036873">
    <property type="entry name" value="Rhodanese-like_dom_sf"/>
</dbReference>
<evidence type="ECO:0000313" key="3">
    <source>
        <dbReference type="EMBL" id="SFU99379.1"/>
    </source>
</evidence>
<evidence type="ECO:0000259" key="2">
    <source>
        <dbReference type="PROSITE" id="PS50206"/>
    </source>
</evidence>
<feature type="domain" description="Rhodanese" evidence="2">
    <location>
        <begin position="43"/>
        <end position="129"/>
    </location>
</feature>
<dbReference type="Pfam" id="PF00581">
    <property type="entry name" value="Rhodanese"/>
    <property type="match status" value="1"/>
</dbReference>
<dbReference type="Proteomes" id="UP000182491">
    <property type="component" value="Unassembled WGS sequence"/>
</dbReference>
<dbReference type="PROSITE" id="PS50206">
    <property type="entry name" value="RHODANESE_3"/>
    <property type="match status" value="1"/>
</dbReference>
<protein>
    <submittedName>
        <fullName evidence="3">Rhodanese-related sulfurtransferase</fullName>
    </submittedName>
</protein>
<sequence>MVMNYAVKLIAFVLLFGFSSCRQGTGGTNVNLNATEVKQLLASEQDIIVLDVRTPYEFQDGHLEGAVNIDYTSPDFEQEIAKLDTAATYLLYCKSGNRSSRATAVMQSHNFSNIYNATVGFDALQAAGVQPK</sequence>
<keyword evidence="3" id="KW-0808">Transferase</keyword>
<reference evidence="4" key="1">
    <citation type="submission" date="2016-10" db="EMBL/GenBank/DDBJ databases">
        <authorList>
            <person name="Varghese N."/>
        </authorList>
    </citation>
    <scope>NUCLEOTIDE SEQUENCE [LARGE SCALE GENOMIC DNA]</scope>
    <source>
        <strain evidence="4">DSM 18820</strain>
    </source>
</reference>
<feature type="signal peptide" evidence="1">
    <location>
        <begin position="1"/>
        <end position="24"/>
    </location>
</feature>
<proteinExistence type="predicted"/>
<dbReference type="PANTHER" id="PTHR45431">
    <property type="entry name" value="RHODANESE-LIKE DOMAIN-CONTAINING PROTEIN 15, CHLOROPLASTIC"/>
    <property type="match status" value="1"/>
</dbReference>
<dbReference type="EMBL" id="FPCA01000007">
    <property type="protein sequence ID" value="SFU99379.1"/>
    <property type="molecule type" value="Genomic_DNA"/>
</dbReference>